<protein>
    <recommendedName>
        <fullName evidence="3">SLH domain-containing protein</fullName>
    </recommendedName>
</protein>
<dbReference type="Pfam" id="PF00395">
    <property type="entry name" value="SLH"/>
    <property type="match status" value="1"/>
</dbReference>
<feature type="coiled-coil region" evidence="1">
    <location>
        <begin position="5"/>
        <end position="71"/>
    </location>
</feature>
<feature type="compositionally biased region" description="Basic and acidic residues" evidence="2">
    <location>
        <begin position="272"/>
        <end position="283"/>
    </location>
</feature>
<reference evidence="4 5" key="1">
    <citation type="submission" date="2014-12" db="EMBL/GenBank/DDBJ databases">
        <title>Draft genome sequence of Cohnella kolymensis strain B-2846.</title>
        <authorList>
            <person name="Karlyshev A.V."/>
            <person name="Kudryashova E.B."/>
        </authorList>
    </citation>
    <scope>NUCLEOTIDE SEQUENCE [LARGE SCALE GENOMIC DNA]</scope>
    <source>
        <strain evidence="4 5">VKM B-2846</strain>
    </source>
</reference>
<evidence type="ECO:0000313" key="4">
    <source>
        <dbReference type="EMBL" id="KIL35374.1"/>
    </source>
</evidence>
<keyword evidence="5" id="KW-1185">Reference proteome</keyword>
<feature type="domain" description="SLH" evidence="3">
    <location>
        <begin position="230"/>
        <end position="269"/>
    </location>
</feature>
<accession>A0ABR5A2V2</accession>
<keyword evidence="1" id="KW-0175">Coiled coil</keyword>
<dbReference type="RefSeq" id="WP_041064165.1">
    <property type="nucleotide sequence ID" value="NZ_JXAL01000022.1"/>
</dbReference>
<comment type="caution">
    <text evidence="4">The sequence shown here is derived from an EMBL/GenBank/DDBJ whole genome shotgun (WGS) entry which is preliminary data.</text>
</comment>
<evidence type="ECO:0000259" key="3">
    <source>
        <dbReference type="Pfam" id="PF00395"/>
    </source>
</evidence>
<evidence type="ECO:0000256" key="2">
    <source>
        <dbReference type="SAM" id="MobiDB-lite"/>
    </source>
</evidence>
<sequence length="283" mass="30529">MQKLIDQAINEVSRAVNNLNNYDAATMKTVVNGQTTITVEGTKLLTNIENIAKIKKQLKELLDAAKASDQMPVLNLLVDIEFVPETKVAFNLPKNVVEKAIAAGLDGVKLAFGYAAVTIPFQGSTSEALSFNISMKSGKEANLQSNLKLLSQVFDFTLNIGTAQVTEFEKPLTLEFPLNIVGDTTDKELISVAKIIDGKLQFHGGVLSGTKIVEPRDTLSSYVVVENKVSFSDIDSVKGWAGRQIQVIAAKGIAEGKVEGKFSPNDAVTPRGVREDAHPCVEP</sequence>
<gene>
    <name evidence="4" type="ORF">SD71_13715</name>
</gene>
<proteinExistence type="predicted"/>
<dbReference type="Proteomes" id="UP000054526">
    <property type="component" value="Unassembled WGS sequence"/>
</dbReference>
<name>A0ABR5A2V2_9BACL</name>
<dbReference type="InterPro" id="IPR001119">
    <property type="entry name" value="SLH_dom"/>
</dbReference>
<evidence type="ECO:0000313" key="5">
    <source>
        <dbReference type="Proteomes" id="UP000054526"/>
    </source>
</evidence>
<organism evidence="4 5">
    <name type="scientific">Cohnella kolymensis</name>
    <dbReference type="NCBI Taxonomy" id="1590652"/>
    <lineage>
        <taxon>Bacteria</taxon>
        <taxon>Bacillati</taxon>
        <taxon>Bacillota</taxon>
        <taxon>Bacilli</taxon>
        <taxon>Bacillales</taxon>
        <taxon>Paenibacillaceae</taxon>
        <taxon>Cohnella</taxon>
    </lineage>
</organism>
<dbReference type="EMBL" id="JXAL01000022">
    <property type="protein sequence ID" value="KIL35374.1"/>
    <property type="molecule type" value="Genomic_DNA"/>
</dbReference>
<feature type="region of interest" description="Disordered" evidence="2">
    <location>
        <begin position="264"/>
        <end position="283"/>
    </location>
</feature>
<evidence type="ECO:0000256" key="1">
    <source>
        <dbReference type="SAM" id="Coils"/>
    </source>
</evidence>